<evidence type="ECO:0000256" key="8">
    <source>
        <dbReference type="SAM" id="Phobius"/>
    </source>
</evidence>
<evidence type="ECO:0000259" key="9">
    <source>
        <dbReference type="Pfam" id="PF02434"/>
    </source>
</evidence>
<feature type="non-terminal residue" evidence="10">
    <location>
        <position position="158"/>
    </location>
</feature>
<sequence length="158" mass="17994">MTHCKTGILGNHHSKYHSRFLKWDKRNQQISFWFATFGAGFCISSALGLKIKPIASGGKFMNVCDKIRQPDDVTMGYIIEHVLHKKLKVIEELHSHIESMQVINNNTLKHQISLSYSKIKNKMNVLTIEGINKTVDPTRLLSLHCLLYPHVSNCPSLP</sequence>
<evidence type="ECO:0000256" key="3">
    <source>
        <dbReference type="ARBA" id="ARBA00022679"/>
    </source>
</evidence>
<feature type="domain" description="Fringe-like glycosyltransferase" evidence="9">
    <location>
        <begin position="15"/>
        <end position="139"/>
    </location>
</feature>
<protein>
    <recommendedName>
        <fullName evidence="9">Fringe-like glycosyltransferase domain-containing protein</fullName>
    </recommendedName>
</protein>
<keyword evidence="3" id="KW-0808">Transferase</keyword>
<dbReference type="Gene3D" id="3.90.550.50">
    <property type="match status" value="1"/>
</dbReference>
<name>A0AAV2QN26_MEGNR</name>
<dbReference type="AlphaFoldDB" id="A0AAV2QN26"/>
<evidence type="ECO:0000256" key="5">
    <source>
        <dbReference type="ARBA" id="ARBA00022968"/>
    </source>
</evidence>
<dbReference type="Pfam" id="PF02434">
    <property type="entry name" value="Fringe"/>
    <property type="match status" value="1"/>
</dbReference>
<evidence type="ECO:0000313" key="11">
    <source>
        <dbReference type="Proteomes" id="UP001497623"/>
    </source>
</evidence>
<dbReference type="Proteomes" id="UP001497623">
    <property type="component" value="Unassembled WGS sequence"/>
</dbReference>
<evidence type="ECO:0000256" key="1">
    <source>
        <dbReference type="ARBA" id="ARBA00004606"/>
    </source>
</evidence>
<keyword evidence="5" id="KW-0735">Signal-anchor</keyword>
<comment type="subcellular location">
    <subcellularLocation>
        <location evidence="1">Membrane</location>
        <topology evidence="1">Single-pass type II membrane protein</topology>
    </subcellularLocation>
</comment>
<evidence type="ECO:0000256" key="6">
    <source>
        <dbReference type="ARBA" id="ARBA00022989"/>
    </source>
</evidence>
<comment type="caution">
    <text evidence="10">The sequence shown here is derived from an EMBL/GenBank/DDBJ whole genome shotgun (WGS) entry which is preliminary data.</text>
</comment>
<dbReference type="GO" id="GO:0016757">
    <property type="term" value="F:glycosyltransferase activity"/>
    <property type="evidence" value="ECO:0007669"/>
    <property type="project" value="UniProtKB-KW"/>
</dbReference>
<keyword evidence="11" id="KW-1185">Reference proteome</keyword>
<dbReference type="InterPro" id="IPR003378">
    <property type="entry name" value="Fringe-like_glycosylTrfase"/>
</dbReference>
<evidence type="ECO:0000313" key="10">
    <source>
        <dbReference type="EMBL" id="CAL4094041.1"/>
    </source>
</evidence>
<organism evidence="10 11">
    <name type="scientific">Meganyctiphanes norvegica</name>
    <name type="common">Northern krill</name>
    <name type="synonym">Thysanopoda norvegica</name>
    <dbReference type="NCBI Taxonomy" id="48144"/>
    <lineage>
        <taxon>Eukaryota</taxon>
        <taxon>Metazoa</taxon>
        <taxon>Ecdysozoa</taxon>
        <taxon>Arthropoda</taxon>
        <taxon>Crustacea</taxon>
        <taxon>Multicrustacea</taxon>
        <taxon>Malacostraca</taxon>
        <taxon>Eumalacostraca</taxon>
        <taxon>Eucarida</taxon>
        <taxon>Euphausiacea</taxon>
        <taxon>Euphausiidae</taxon>
        <taxon>Meganyctiphanes</taxon>
    </lineage>
</organism>
<dbReference type="GO" id="GO:0016020">
    <property type="term" value="C:membrane"/>
    <property type="evidence" value="ECO:0007669"/>
    <property type="project" value="UniProtKB-SubCell"/>
</dbReference>
<evidence type="ECO:0000256" key="7">
    <source>
        <dbReference type="ARBA" id="ARBA00023136"/>
    </source>
</evidence>
<evidence type="ECO:0000256" key="4">
    <source>
        <dbReference type="ARBA" id="ARBA00022692"/>
    </source>
</evidence>
<keyword evidence="2" id="KW-0328">Glycosyltransferase</keyword>
<gene>
    <name evidence="10" type="ORF">MNOR_LOCUS15051</name>
</gene>
<feature type="transmembrane region" description="Helical" evidence="8">
    <location>
        <begin position="30"/>
        <end position="49"/>
    </location>
</feature>
<keyword evidence="6 8" id="KW-1133">Transmembrane helix</keyword>
<evidence type="ECO:0000256" key="2">
    <source>
        <dbReference type="ARBA" id="ARBA00022676"/>
    </source>
</evidence>
<accession>A0AAV2QN26</accession>
<proteinExistence type="predicted"/>
<keyword evidence="4 8" id="KW-0812">Transmembrane</keyword>
<keyword evidence="7 8" id="KW-0472">Membrane</keyword>
<dbReference type="EMBL" id="CAXKWB010009246">
    <property type="protein sequence ID" value="CAL4094041.1"/>
    <property type="molecule type" value="Genomic_DNA"/>
</dbReference>
<reference evidence="10 11" key="1">
    <citation type="submission" date="2024-05" db="EMBL/GenBank/DDBJ databases">
        <authorList>
            <person name="Wallberg A."/>
        </authorList>
    </citation>
    <scope>NUCLEOTIDE SEQUENCE [LARGE SCALE GENOMIC DNA]</scope>
</reference>